<feature type="compositionally biased region" description="Low complexity" evidence="2">
    <location>
        <begin position="1151"/>
        <end position="1172"/>
    </location>
</feature>
<dbReference type="SUPFAM" id="SSF50156">
    <property type="entry name" value="PDZ domain-like"/>
    <property type="match status" value="1"/>
</dbReference>
<feature type="compositionally biased region" description="Basic residues" evidence="2">
    <location>
        <begin position="867"/>
        <end position="880"/>
    </location>
</feature>
<dbReference type="PRINTS" id="PR00683">
    <property type="entry name" value="SPECTRINPH"/>
</dbReference>
<feature type="compositionally biased region" description="Low complexity" evidence="2">
    <location>
        <begin position="1367"/>
        <end position="1384"/>
    </location>
</feature>
<feature type="region of interest" description="Disordered" evidence="2">
    <location>
        <begin position="167"/>
        <end position="187"/>
    </location>
</feature>
<comment type="caution">
    <text evidence="6">The sequence shown here is derived from an EMBL/GenBank/DDBJ whole genome shotgun (WGS) entry which is preliminary data.</text>
</comment>
<dbReference type="InterPro" id="IPR011993">
    <property type="entry name" value="PH-like_dom_sf"/>
</dbReference>
<dbReference type="PROSITE" id="PS50238">
    <property type="entry name" value="RHOGAP"/>
    <property type="match status" value="1"/>
</dbReference>
<dbReference type="Gene3D" id="2.30.29.30">
    <property type="entry name" value="Pleckstrin-homology domain (PH domain)/Phosphotyrosine-binding domain (PTB)"/>
    <property type="match status" value="1"/>
</dbReference>
<feature type="compositionally biased region" description="Polar residues" evidence="2">
    <location>
        <begin position="816"/>
        <end position="838"/>
    </location>
</feature>
<feature type="compositionally biased region" description="Polar residues" evidence="2">
    <location>
        <begin position="1657"/>
        <end position="1672"/>
    </location>
</feature>
<proteinExistence type="predicted"/>
<feature type="compositionally biased region" description="Polar residues" evidence="2">
    <location>
        <begin position="1578"/>
        <end position="1590"/>
    </location>
</feature>
<keyword evidence="1" id="KW-0343">GTPase activation</keyword>
<feature type="region of interest" description="Disordered" evidence="2">
    <location>
        <begin position="814"/>
        <end position="841"/>
    </location>
</feature>
<feature type="compositionally biased region" description="Acidic residues" evidence="2">
    <location>
        <begin position="1485"/>
        <end position="1496"/>
    </location>
</feature>
<feature type="compositionally biased region" description="Polar residues" evidence="2">
    <location>
        <begin position="1603"/>
        <end position="1615"/>
    </location>
</feature>
<dbReference type="PROSITE" id="PS50106">
    <property type="entry name" value="PDZ"/>
    <property type="match status" value="1"/>
</dbReference>
<keyword evidence="7" id="KW-1185">Reference proteome</keyword>
<gene>
    <name evidence="6" type="primary">ARHGAP21</name>
    <name evidence="6" type="ORF">OS493_032231</name>
</gene>
<dbReference type="SMART" id="SM00324">
    <property type="entry name" value="RhoGAP"/>
    <property type="match status" value="1"/>
</dbReference>
<feature type="compositionally biased region" description="Polar residues" evidence="2">
    <location>
        <begin position="442"/>
        <end position="452"/>
    </location>
</feature>
<dbReference type="InterPro" id="IPR008936">
    <property type="entry name" value="Rho_GTPase_activation_prot"/>
</dbReference>
<feature type="region of interest" description="Disordered" evidence="2">
    <location>
        <begin position="856"/>
        <end position="890"/>
    </location>
</feature>
<dbReference type="SUPFAM" id="SSF48350">
    <property type="entry name" value="GTPase activation domain, GAP"/>
    <property type="match status" value="1"/>
</dbReference>
<dbReference type="SMART" id="SM00233">
    <property type="entry name" value="PH"/>
    <property type="match status" value="1"/>
</dbReference>
<dbReference type="PANTHER" id="PTHR23175:SF23">
    <property type="entry name" value="PDZ DOMAIN-CONTAINING PROTEIN"/>
    <property type="match status" value="1"/>
</dbReference>
<dbReference type="InterPro" id="IPR001478">
    <property type="entry name" value="PDZ"/>
</dbReference>
<dbReference type="InterPro" id="IPR001849">
    <property type="entry name" value="PH_domain"/>
</dbReference>
<evidence type="ECO:0000313" key="6">
    <source>
        <dbReference type="EMBL" id="KAJ7382862.1"/>
    </source>
</evidence>
<feature type="compositionally biased region" description="Polar residues" evidence="2">
    <location>
        <begin position="555"/>
        <end position="571"/>
    </location>
</feature>
<feature type="region of interest" description="Disordered" evidence="2">
    <location>
        <begin position="1144"/>
        <end position="1217"/>
    </location>
</feature>
<feature type="domain" description="Rho-GAP" evidence="5">
    <location>
        <begin position="893"/>
        <end position="1086"/>
    </location>
</feature>
<evidence type="ECO:0000256" key="2">
    <source>
        <dbReference type="SAM" id="MobiDB-lite"/>
    </source>
</evidence>
<dbReference type="PANTHER" id="PTHR23175">
    <property type="entry name" value="PDZ DOMAIN-CONTAINING PROTEIN"/>
    <property type="match status" value="1"/>
</dbReference>
<dbReference type="Gene3D" id="2.30.42.10">
    <property type="match status" value="1"/>
</dbReference>
<feature type="region of interest" description="Disordered" evidence="2">
    <location>
        <begin position="1867"/>
        <end position="1963"/>
    </location>
</feature>
<feature type="region of interest" description="Disordered" evidence="2">
    <location>
        <begin position="1237"/>
        <end position="1417"/>
    </location>
</feature>
<name>A0A9W9ZJM1_9CNID</name>
<dbReference type="CDD" id="cd01253">
    <property type="entry name" value="PH_ARHGAP21-like"/>
    <property type="match status" value="1"/>
</dbReference>
<feature type="region of interest" description="Disordered" evidence="2">
    <location>
        <begin position="1518"/>
        <end position="1850"/>
    </location>
</feature>
<feature type="compositionally biased region" description="Basic and acidic residues" evidence="2">
    <location>
        <begin position="478"/>
        <end position="498"/>
    </location>
</feature>
<evidence type="ECO:0000259" key="5">
    <source>
        <dbReference type="PROSITE" id="PS50238"/>
    </source>
</evidence>
<dbReference type="Pfam" id="PF17820">
    <property type="entry name" value="PDZ_6"/>
    <property type="match status" value="1"/>
</dbReference>
<dbReference type="Gene3D" id="1.10.555.10">
    <property type="entry name" value="Rho GTPase activation protein"/>
    <property type="match status" value="1"/>
</dbReference>
<dbReference type="PROSITE" id="PS50003">
    <property type="entry name" value="PH_DOMAIN"/>
    <property type="match status" value="1"/>
</dbReference>
<dbReference type="GO" id="GO:0005096">
    <property type="term" value="F:GTPase activator activity"/>
    <property type="evidence" value="ECO:0007669"/>
    <property type="project" value="UniProtKB-KW"/>
</dbReference>
<dbReference type="OrthoDB" id="6281275at2759"/>
<evidence type="ECO:0000313" key="7">
    <source>
        <dbReference type="Proteomes" id="UP001163046"/>
    </source>
</evidence>
<dbReference type="EMBL" id="MU825912">
    <property type="protein sequence ID" value="KAJ7382862.1"/>
    <property type="molecule type" value="Genomic_DNA"/>
</dbReference>
<dbReference type="SMART" id="SM00228">
    <property type="entry name" value="PDZ"/>
    <property type="match status" value="1"/>
</dbReference>
<feature type="compositionally biased region" description="Basic and acidic residues" evidence="2">
    <location>
        <begin position="1533"/>
        <end position="1542"/>
    </location>
</feature>
<feature type="compositionally biased region" description="Polar residues" evidence="2">
    <location>
        <begin position="1405"/>
        <end position="1417"/>
    </location>
</feature>
<protein>
    <submittedName>
        <fullName evidence="6">Rho GTPase-activating protein 21</fullName>
    </submittedName>
</protein>
<feature type="region of interest" description="Disordered" evidence="2">
    <location>
        <begin position="1450"/>
        <end position="1469"/>
    </location>
</feature>
<dbReference type="InterPro" id="IPR041489">
    <property type="entry name" value="PDZ_6"/>
</dbReference>
<feature type="compositionally biased region" description="Basic and acidic residues" evidence="2">
    <location>
        <begin position="657"/>
        <end position="677"/>
    </location>
</feature>
<feature type="domain" description="PDZ" evidence="4">
    <location>
        <begin position="33"/>
        <end position="148"/>
    </location>
</feature>
<organism evidence="6 7">
    <name type="scientific">Desmophyllum pertusum</name>
    <dbReference type="NCBI Taxonomy" id="174260"/>
    <lineage>
        <taxon>Eukaryota</taxon>
        <taxon>Metazoa</taxon>
        <taxon>Cnidaria</taxon>
        <taxon>Anthozoa</taxon>
        <taxon>Hexacorallia</taxon>
        <taxon>Scleractinia</taxon>
        <taxon>Caryophylliina</taxon>
        <taxon>Caryophylliidae</taxon>
        <taxon>Desmophyllum</taxon>
    </lineage>
</organism>
<evidence type="ECO:0000259" key="3">
    <source>
        <dbReference type="PROSITE" id="PS50003"/>
    </source>
</evidence>
<feature type="domain" description="PH" evidence="3">
    <location>
        <begin position="684"/>
        <end position="793"/>
    </location>
</feature>
<feature type="compositionally biased region" description="Basic and acidic residues" evidence="2">
    <location>
        <begin position="1835"/>
        <end position="1850"/>
    </location>
</feature>
<dbReference type="FunFam" id="1.10.555.10:FF:000058">
    <property type="entry name" value="GTPase-activating protein pac-1"/>
    <property type="match status" value="1"/>
</dbReference>
<feature type="region of interest" description="Disordered" evidence="2">
    <location>
        <begin position="1475"/>
        <end position="1499"/>
    </location>
</feature>
<feature type="compositionally biased region" description="Basic and acidic residues" evidence="2">
    <location>
        <begin position="1322"/>
        <end position="1331"/>
    </location>
</feature>
<dbReference type="GO" id="GO:0005543">
    <property type="term" value="F:phospholipid binding"/>
    <property type="evidence" value="ECO:0007669"/>
    <property type="project" value="InterPro"/>
</dbReference>
<feature type="compositionally biased region" description="Basic and acidic residues" evidence="2">
    <location>
        <begin position="1591"/>
        <end position="1602"/>
    </location>
</feature>
<feature type="compositionally biased region" description="Low complexity" evidence="2">
    <location>
        <begin position="1880"/>
        <end position="1889"/>
    </location>
</feature>
<dbReference type="SUPFAM" id="SSF50729">
    <property type="entry name" value="PH domain-like"/>
    <property type="match status" value="1"/>
</dbReference>
<feature type="compositionally biased region" description="Polar residues" evidence="2">
    <location>
        <begin position="1770"/>
        <end position="1801"/>
    </location>
</feature>
<feature type="compositionally biased region" description="Polar residues" evidence="2">
    <location>
        <begin position="385"/>
        <end position="399"/>
    </location>
</feature>
<dbReference type="Pfam" id="PF00620">
    <property type="entry name" value="RhoGAP"/>
    <property type="match status" value="1"/>
</dbReference>
<feature type="compositionally biased region" description="Basic and acidic residues" evidence="2">
    <location>
        <begin position="1807"/>
        <end position="1825"/>
    </location>
</feature>
<dbReference type="InterPro" id="IPR001605">
    <property type="entry name" value="PH_dom-spectrin-type"/>
</dbReference>
<evidence type="ECO:0000256" key="1">
    <source>
        <dbReference type="ARBA" id="ARBA00022468"/>
    </source>
</evidence>
<feature type="region of interest" description="Disordered" evidence="2">
    <location>
        <begin position="436"/>
        <end position="576"/>
    </location>
</feature>
<accession>A0A9W9ZJM1</accession>
<feature type="region of interest" description="Disordered" evidence="2">
    <location>
        <begin position="621"/>
        <end position="678"/>
    </location>
</feature>
<dbReference type="FunFam" id="2.30.29.30:FF:000024">
    <property type="entry name" value="Spectrin beta chain"/>
    <property type="match status" value="1"/>
</dbReference>
<dbReference type="InterPro" id="IPR000198">
    <property type="entry name" value="RhoGAP_dom"/>
</dbReference>
<feature type="compositionally biased region" description="Basic and acidic residues" evidence="2">
    <location>
        <begin position="1339"/>
        <end position="1355"/>
    </location>
</feature>
<reference evidence="6" key="1">
    <citation type="submission" date="2023-01" db="EMBL/GenBank/DDBJ databases">
        <title>Genome assembly of the deep-sea coral Lophelia pertusa.</title>
        <authorList>
            <person name="Herrera S."/>
            <person name="Cordes E."/>
        </authorList>
    </citation>
    <scope>NUCLEOTIDE SEQUENCE</scope>
    <source>
        <strain evidence="6">USNM1676648</strain>
        <tissue evidence="6">Polyp</tissue>
    </source>
</reference>
<feature type="compositionally biased region" description="Polar residues" evidence="2">
    <location>
        <begin position="521"/>
        <end position="541"/>
    </location>
</feature>
<sequence>MASIRGNVEESELAWQQKKDIGNNPGFLPPSKLIHLQRQSNGFGFTLRHFVVYPPELIRKTSEPGPGPGVNGLDHHVDDVDRQKAEPMDTVFVRQVAPSGPADRAGLSTGDQIVSVNGHPVMGKSYSQVIELILSSQELLELGIIPKEDCVLQMVTPTLSTISPSISVGSHEFSQSPPPVKPKPAYRRLSSHDNAARVMSTVTINPANSFHLKLSDIASQSSVAHGNDTSTPVVTLRRGSVDRTAMENRSFVITSDSMDYNSNNLKSRSSSTLESSTVHSPRMDGSYFMAATDSTGRPLALRFEKGSKMGNTLTVLEDSRTKTRSHSLPVVELQGVGEPNRPSSNASDVDQVNSMNLNDGYGSIDMDHGSVSIPPFMLSAPRTVASDSPSTTYMNTSPDMGSRQPVAAVPGYKKARPSHEETTSYLIRTIASRMNKDRQGGLKSSTVGTTLLESKEGQPHRQSGGSERWPLSESNAEMYKDTDSPHPAKVPRQSDNHAKQGAYSSQVSVFPNKPSFDEMTFTPTYGSTSSDAESSVSNKQGSPKPRRVSYLMATSRGTSSPSDQKIWSTAPQGKKSGKSSLFEALSTMLPPVMVHVSSGMELCEDVNGEEGMELHAGEQEDEVFSGTSEEKSGSEGTVQRTHRRISYVMATSSPTSPRHEASLEATKEEEDNKERSDQVPGMLEVCKEGLLWRKVAVVDGGKRSSARSWKPVFAVLRGHVLYLHKDKGSAHQEDSSDEQPISIKSSIVDIAHDYTKRKNVFRMTTFNGSEFLFQTEDHDSMMSWIAAIQANNNPDEDENGVSSQSLIIRRMKTVEQETSGSNTASPSHKLSPPINTKITGIPGISNIKKSLSFKNISTGQKGESGKHHGNKSSKKRKKPQHPNSYPSGHSIGVPLEACPASKNNKFIPLIVEHCCDVVEKKGIETVGVYRVPGNSAAVTALQEELNNRGIENICLEEEKWSDVNNITSLLKLFLRKLPEGLVTADLYDVFIESNKKEDPAERMWAIRSVVQDLPDYNFETLKLLVSHLKLVSDNCDKNKMAVRNMAIVFGPTIIRTGDDSMMAMVKDMSDQCRIVETLISECDWFFEEPEGDECPLKTLPQCVESPQEHILSQNVLSSLGQVAVNFGDDGTYKAKSSGISLHIPKFRSGKSSKSDSGQGSSSDGPLSDSQGSEGSPPIERAPAVKILTGEGSRSNSPTLERSARLGGKKNVESSSASIQMMLDPSDAEFRSKGAGSLKAYSYSHPPPPSYRRGNPPRKSTSPITPEQPFVPLEVSFALAQDAEMRKSPDELPSDLDNAPKPSFASFSEETRRRLLKLNLQKKAAEKRRQSEEMTSPTPERSDEVLHEAPRERKMSDQGVFENVDQLSSSSTSRSSSAHSSKNPSLDSLHVTPQQDKVASLPLTVHSETPRVNSSHKTMSLPNEVHHEAMPRSNETVVAVVKGRGVVSGTLRQFEPPRRPASLDIKAKRENAEELRLARRSLGSEESSDTSSDEGDECAISMSKTFDEKLRILLDLGNTFRNKESGGDADDDDKSSVRSEPLRRPILSSEEMAQRRSSDEPGRLYKIVGVSPASDSHGAVSTFNTGTSSPRDMSRHEKPDTELRSNSLAEMNTSTYFAVPSTEERASSQPPSPARRVHSEGTPGSSDKKVGALRQRFESSSSKGTDSNLTPKGNQVRGRDPGPAVARKKIGSVRTTTPVSLKEFNVRPASVKTPAPQPVQIGGATRGVQRGPVQRPPEGRTVSSRNIRLESSPARHSSASPVRYNTERVDSSVNRNVPRSRLNMSVGSNERSNGQPYASKTQVPPRVVSREYGTKSKLLSHKDSAKELLPSKARIPSRDARGSQTQRKLEKDAQHIAELLEEMHSERHLHLSRQQSDISGQAQKAAAQRAAIRRRRRSLGDDNNPGVALQRPNSPEDENENTLSYTGVEVTQGGYRAWPNEADGRPNSPQRGIPARSAVHSVKR</sequence>
<dbReference type="Pfam" id="PF15410">
    <property type="entry name" value="PH_9"/>
    <property type="match status" value="1"/>
</dbReference>
<evidence type="ECO:0000259" key="4">
    <source>
        <dbReference type="PROSITE" id="PS50106"/>
    </source>
</evidence>
<dbReference type="InterPro" id="IPR041681">
    <property type="entry name" value="PH_9"/>
</dbReference>
<feature type="region of interest" description="Disordered" evidence="2">
    <location>
        <begin position="383"/>
        <end position="405"/>
    </location>
</feature>
<feature type="compositionally biased region" description="Basic and acidic residues" evidence="2">
    <location>
        <begin position="1551"/>
        <end position="1562"/>
    </location>
</feature>
<dbReference type="GO" id="GO:0007165">
    <property type="term" value="P:signal transduction"/>
    <property type="evidence" value="ECO:0007669"/>
    <property type="project" value="InterPro"/>
</dbReference>
<dbReference type="InterPro" id="IPR036034">
    <property type="entry name" value="PDZ_sf"/>
</dbReference>
<dbReference type="Proteomes" id="UP001163046">
    <property type="component" value="Unassembled WGS sequence"/>
</dbReference>